<comment type="caution">
    <text evidence="2">The sequence shown here is derived from an EMBL/GenBank/DDBJ whole genome shotgun (WGS) entry which is preliminary data.</text>
</comment>
<sequence>MKRISILKFVVLLTIISQFSILAQNKKDLQLLEHKNFRIESGKQLKVSAESGNVEITPWHNNEVVVKIYGNENAKEKMEFIFDSDNNSISVKGERKNKWGFFSNLKIRYEIKVPEKFNLNISTSGGDIKVGGVNGDIYLNTSGGDIWADRITGNLKANTSGGDIKIYSNDASIDARTSGGDISLEYFGENRGIELRTSGGDIEIKLPSEFNANVELATSGGDVDCDFKLNRVEKFSRTKIIGEINNGGQKLIAKTSGGDIEVKRR</sequence>
<dbReference type="AlphaFoldDB" id="A0A832DP01"/>
<protein>
    <recommendedName>
        <fullName evidence="1">DUF4097 domain-containing protein</fullName>
    </recommendedName>
</protein>
<accession>A0A832DP01</accession>
<dbReference type="PANTHER" id="PTHR34094:SF1">
    <property type="entry name" value="PROTEIN FAM185A"/>
    <property type="match status" value="1"/>
</dbReference>
<dbReference type="InterPro" id="IPR025164">
    <property type="entry name" value="Toastrack_DUF4097"/>
</dbReference>
<reference evidence="2" key="1">
    <citation type="journal article" date="2020" name="mSystems">
        <title>Genome- and Community-Level Interaction Insights into Carbon Utilization and Element Cycling Functions of Hydrothermarchaeota in Hydrothermal Sediment.</title>
        <authorList>
            <person name="Zhou Z."/>
            <person name="Liu Y."/>
            <person name="Xu W."/>
            <person name="Pan J."/>
            <person name="Luo Z.H."/>
            <person name="Li M."/>
        </authorList>
    </citation>
    <scope>NUCLEOTIDE SEQUENCE [LARGE SCALE GENOMIC DNA]</scope>
    <source>
        <strain evidence="2">SpSt-500</strain>
    </source>
</reference>
<dbReference type="EMBL" id="DSVI01000010">
    <property type="protein sequence ID" value="HGT48202.1"/>
    <property type="molecule type" value="Genomic_DNA"/>
</dbReference>
<dbReference type="Gene3D" id="2.160.20.120">
    <property type="match status" value="1"/>
</dbReference>
<dbReference type="PANTHER" id="PTHR34094">
    <property type="match status" value="1"/>
</dbReference>
<evidence type="ECO:0000313" key="2">
    <source>
        <dbReference type="EMBL" id="HGT48202.1"/>
    </source>
</evidence>
<proteinExistence type="predicted"/>
<gene>
    <name evidence="2" type="ORF">ENS56_09210</name>
</gene>
<feature type="domain" description="DUF4097" evidence="1">
    <location>
        <begin position="155"/>
        <end position="262"/>
    </location>
</feature>
<organism evidence="2">
    <name type="scientific">Ignavibacterium album</name>
    <dbReference type="NCBI Taxonomy" id="591197"/>
    <lineage>
        <taxon>Bacteria</taxon>
        <taxon>Pseudomonadati</taxon>
        <taxon>Ignavibacteriota</taxon>
        <taxon>Ignavibacteria</taxon>
        <taxon>Ignavibacteriales</taxon>
        <taxon>Ignavibacteriaceae</taxon>
        <taxon>Ignavibacterium</taxon>
    </lineage>
</organism>
<name>A0A832DP01_9BACT</name>
<evidence type="ECO:0000259" key="1">
    <source>
        <dbReference type="Pfam" id="PF13349"/>
    </source>
</evidence>
<dbReference type="Pfam" id="PF13349">
    <property type="entry name" value="DUF4097"/>
    <property type="match status" value="1"/>
</dbReference>